<proteinExistence type="predicted"/>
<feature type="chain" id="PRO_5040168134" description="Transmembrane protein" evidence="2">
    <location>
        <begin position="28"/>
        <end position="117"/>
    </location>
</feature>
<name>A0A9R1UFB2_LACSA</name>
<accession>A0A9R1UFB2</accession>
<evidence type="ECO:0008006" key="5">
    <source>
        <dbReference type="Google" id="ProtNLM"/>
    </source>
</evidence>
<dbReference type="EMBL" id="NBSK02000009">
    <property type="protein sequence ID" value="KAJ0186118.1"/>
    <property type="molecule type" value="Genomic_DNA"/>
</dbReference>
<keyword evidence="1" id="KW-1133">Transmembrane helix</keyword>
<keyword evidence="2" id="KW-0732">Signal</keyword>
<evidence type="ECO:0000256" key="1">
    <source>
        <dbReference type="SAM" id="Phobius"/>
    </source>
</evidence>
<comment type="caution">
    <text evidence="3">The sequence shown here is derived from an EMBL/GenBank/DDBJ whole genome shotgun (WGS) entry which is preliminary data.</text>
</comment>
<keyword evidence="1" id="KW-0472">Membrane</keyword>
<dbReference type="Proteomes" id="UP000235145">
    <property type="component" value="Unassembled WGS sequence"/>
</dbReference>
<organism evidence="3 4">
    <name type="scientific">Lactuca sativa</name>
    <name type="common">Garden lettuce</name>
    <dbReference type="NCBI Taxonomy" id="4236"/>
    <lineage>
        <taxon>Eukaryota</taxon>
        <taxon>Viridiplantae</taxon>
        <taxon>Streptophyta</taxon>
        <taxon>Embryophyta</taxon>
        <taxon>Tracheophyta</taxon>
        <taxon>Spermatophyta</taxon>
        <taxon>Magnoliopsida</taxon>
        <taxon>eudicotyledons</taxon>
        <taxon>Gunneridae</taxon>
        <taxon>Pentapetalae</taxon>
        <taxon>asterids</taxon>
        <taxon>campanulids</taxon>
        <taxon>Asterales</taxon>
        <taxon>Asteraceae</taxon>
        <taxon>Cichorioideae</taxon>
        <taxon>Cichorieae</taxon>
        <taxon>Lactucinae</taxon>
        <taxon>Lactuca</taxon>
    </lineage>
</organism>
<gene>
    <name evidence="3" type="ORF">LSAT_V11C900474020</name>
</gene>
<protein>
    <recommendedName>
        <fullName evidence="5">Transmembrane protein</fullName>
    </recommendedName>
</protein>
<sequence length="117" mass="13123">MFGLHHLLQSPVLVVLHFSWLPYLHLSSFLLQEEPIKPPFNPELIKKKEMLLLNQKGQFIQTTSGVVAGVAGITMTAVVFSVRIVKRDDISNNSSLTQDLGHLNLTKRTVNKLKHLG</sequence>
<feature type="signal peptide" evidence="2">
    <location>
        <begin position="1"/>
        <end position="27"/>
    </location>
</feature>
<reference evidence="3 4" key="1">
    <citation type="journal article" date="2017" name="Nat. Commun.">
        <title>Genome assembly with in vitro proximity ligation data and whole-genome triplication in lettuce.</title>
        <authorList>
            <person name="Reyes-Chin-Wo S."/>
            <person name="Wang Z."/>
            <person name="Yang X."/>
            <person name="Kozik A."/>
            <person name="Arikit S."/>
            <person name="Song C."/>
            <person name="Xia L."/>
            <person name="Froenicke L."/>
            <person name="Lavelle D.O."/>
            <person name="Truco M.J."/>
            <person name="Xia R."/>
            <person name="Zhu S."/>
            <person name="Xu C."/>
            <person name="Xu H."/>
            <person name="Xu X."/>
            <person name="Cox K."/>
            <person name="Korf I."/>
            <person name="Meyers B.C."/>
            <person name="Michelmore R.W."/>
        </authorList>
    </citation>
    <scope>NUCLEOTIDE SEQUENCE [LARGE SCALE GENOMIC DNA]</scope>
    <source>
        <strain evidence="4">cv. Salinas</strain>
        <tissue evidence="3">Seedlings</tissue>
    </source>
</reference>
<evidence type="ECO:0000313" key="4">
    <source>
        <dbReference type="Proteomes" id="UP000235145"/>
    </source>
</evidence>
<dbReference type="AlphaFoldDB" id="A0A9R1UFB2"/>
<feature type="transmembrane region" description="Helical" evidence="1">
    <location>
        <begin position="59"/>
        <end position="82"/>
    </location>
</feature>
<evidence type="ECO:0000313" key="3">
    <source>
        <dbReference type="EMBL" id="KAJ0186118.1"/>
    </source>
</evidence>
<keyword evidence="4" id="KW-1185">Reference proteome</keyword>
<keyword evidence="1" id="KW-0812">Transmembrane</keyword>
<evidence type="ECO:0000256" key="2">
    <source>
        <dbReference type="SAM" id="SignalP"/>
    </source>
</evidence>